<organism evidence="1">
    <name type="scientific">Arundo donax</name>
    <name type="common">Giant reed</name>
    <name type="synonym">Donax arundinaceus</name>
    <dbReference type="NCBI Taxonomy" id="35708"/>
    <lineage>
        <taxon>Eukaryota</taxon>
        <taxon>Viridiplantae</taxon>
        <taxon>Streptophyta</taxon>
        <taxon>Embryophyta</taxon>
        <taxon>Tracheophyta</taxon>
        <taxon>Spermatophyta</taxon>
        <taxon>Magnoliopsida</taxon>
        <taxon>Liliopsida</taxon>
        <taxon>Poales</taxon>
        <taxon>Poaceae</taxon>
        <taxon>PACMAD clade</taxon>
        <taxon>Arundinoideae</taxon>
        <taxon>Arundineae</taxon>
        <taxon>Arundo</taxon>
    </lineage>
</organism>
<dbReference type="EMBL" id="GBRH01270638">
    <property type="protein sequence ID" value="JAD27257.1"/>
    <property type="molecule type" value="Transcribed_RNA"/>
</dbReference>
<dbReference type="AlphaFoldDB" id="A0A0A8YXA8"/>
<sequence length="39" mass="4343">MPVNLSYVQYPSLGGVCFGLRLLEAKLLIKAWIRSCFVG</sequence>
<reference evidence="1" key="2">
    <citation type="journal article" date="2015" name="Data Brief">
        <title>Shoot transcriptome of the giant reed, Arundo donax.</title>
        <authorList>
            <person name="Barrero R.A."/>
            <person name="Guerrero F.D."/>
            <person name="Moolhuijzen P."/>
            <person name="Goolsby J.A."/>
            <person name="Tidwell J."/>
            <person name="Bellgard S.E."/>
            <person name="Bellgard M.I."/>
        </authorList>
    </citation>
    <scope>NUCLEOTIDE SEQUENCE</scope>
    <source>
        <tissue evidence="1">Shoot tissue taken approximately 20 cm above the soil surface</tissue>
    </source>
</reference>
<protein>
    <submittedName>
        <fullName evidence="1">Uncharacterized protein</fullName>
    </submittedName>
</protein>
<reference evidence="1" key="1">
    <citation type="submission" date="2014-09" db="EMBL/GenBank/DDBJ databases">
        <authorList>
            <person name="Magalhaes I.L.F."/>
            <person name="Oliveira U."/>
            <person name="Santos F.R."/>
            <person name="Vidigal T.H.D.A."/>
            <person name="Brescovit A.D."/>
            <person name="Santos A.J."/>
        </authorList>
    </citation>
    <scope>NUCLEOTIDE SEQUENCE</scope>
    <source>
        <tissue evidence="1">Shoot tissue taken approximately 20 cm above the soil surface</tissue>
    </source>
</reference>
<proteinExistence type="predicted"/>
<accession>A0A0A8YXA8</accession>
<evidence type="ECO:0000313" key="1">
    <source>
        <dbReference type="EMBL" id="JAD27257.1"/>
    </source>
</evidence>
<name>A0A0A8YXA8_ARUDO</name>